<organism evidence="1 2">
    <name type="scientific">Halosquirtibacter laminarini</name>
    <dbReference type="NCBI Taxonomy" id="3374600"/>
    <lineage>
        <taxon>Bacteria</taxon>
        <taxon>Pseudomonadati</taxon>
        <taxon>Bacteroidota</taxon>
        <taxon>Bacteroidia</taxon>
        <taxon>Marinilabiliales</taxon>
        <taxon>Prolixibacteraceae</taxon>
        <taxon>Halosquirtibacter</taxon>
    </lineage>
</organism>
<reference evidence="1" key="1">
    <citation type="submission" date="2021-08" db="EMBL/GenBank/DDBJ databases">
        <title>Novel anaerobic bacterium isolated from sea squirt in East Sea, Republic of Korea.</title>
        <authorList>
            <person name="Nguyen T.H."/>
            <person name="Li Z."/>
            <person name="Lee Y.-J."/>
            <person name="Ko J."/>
            <person name="Kim S.-G."/>
        </authorList>
    </citation>
    <scope>NUCLEOTIDE SEQUENCE</scope>
    <source>
        <strain evidence="1">KCTC 25031</strain>
    </source>
</reference>
<keyword evidence="1" id="KW-0675">Receptor</keyword>
<proteinExistence type="predicted"/>
<keyword evidence="2" id="KW-1185">Reference proteome</keyword>
<dbReference type="Proteomes" id="UP000826212">
    <property type="component" value="Chromosome"/>
</dbReference>
<evidence type="ECO:0000313" key="1">
    <source>
        <dbReference type="EMBL" id="QZE15168.1"/>
    </source>
</evidence>
<dbReference type="EMBL" id="CP081303">
    <property type="protein sequence ID" value="QZE15168.1"/>
    <property type="molecule type" value="Genomic_DNA"/>
</dbReference>
<protein>
    <submittedName>
        <fullName evidence="1">TonB-dependent receptor</fullName>
    </submittedName>
</protein>
<gene>
    <name evidence="1" type="ORF">K4L44_04870</name>
</gene>
<accession>A0AC61NHL4</accession>
<sequence>MKLNYCRVLTIILLLCSNFVMGQQVAIIGTIKDANTGGPLPGASVLEVGTTNGTISDFDGNFKLKLAPNTSISISFIGYETKIIETKGKSKIDVVLSSSTENLDELVVIGYGSVKKSDITGSVAVTTAKEIENRPVANASTALQGLTPGLQVSTSSSGGAPGASKSLSIRGSGTPLVLIDGIEGNMDDINPDDIETFTVLKDAASSAIYGARAAYGVVLVTTKSGKDGITVKYSNNIQIAHNTNTPNMVDSKRWAEYFNLASTNDGRAPIFSDDILAKIDEYMADPVNTPPATKDPNKADQYGFYTMGHANTDWYDVLYKDWSMRQQHNLSVSGANDRVSYYTSLGFYDQEGQIQYIDDKYQRYNFNSRLNIKVNDWLSSYTNVRYNKIYQKTTSYNTSLLFHNTARLYPTNSPVNAQGQYIGESEHSAIVAVLNGSGDDITNFGSTQITSGFSIEPIKGWVTKAELNYRGDVSSRERHNALVNTYTPSGATVAVRSTNGYYTNAYTSTYIKPSFYSTYSKDINGHDFSIMAGYEFENYRYEYKYLSKNQLVTDQVPSISTGTGTLNGNDSKYSWGTQSVFGRFNYNYKNKYLLNVNFRADATSKFSKDNQLGAFPSLSLGYDMAKEEYWQNIPMVADVVSQFKPRFNYGSLGNQNGLGNYTDAEILPINTNLGWIMGDERPIYTSIPGMINTNLTWETVTTIGYGLDIAMLNNRFTLSADWYKRTVDDLLGTASADIPGVLGTNPPKENNAAIETKGWEINLGWSDDINEFHYFANLNLFGYNKVFTKYNNETKLLNSNFEGKRIGDIWGYRATDGFLTEGEASNMSSDYNGSSEGWYDQSQINSVWGAGDVKYVDQNGDGIINKGKNTLDDHGDMEIIGNSIPDVQFGINLGASWRGVDFSIFLQGVAGKEVWLGGNTFFGMSGSVWQATAFEEHMDYWTPENPNAYYARPLSNRSGKNQQVSDKYLQDAGYLRLKNLQVGYTFPTSWTERVDIKKARIYFSGENLLTFTKLSSVYDPEAISGGYGAGKMYPLQMVLSGGVSLSF</sequence>
<evidence type="ECO:0000313" key="2">
    <source>
        <dbReference type="Proteomes" id="UP000826212"/>
    </source>
</evidence>
<name>A0AC61NHL4_9BACT</name>